<dbReference type="PANTHER" id="PTHR34156">
    <property type="entry name" value="OUTER MEMBRANE PROTEIN-RELATED-RELATED"/>
    <property type="match status" value="1"/>
</dbReference>
<dbReference type="Gene3D" id="3.30.1660.10">
    <property type="entry name" value="Flavin-binding protein dodecin"/>
    <property type="match status" value="1"/>
</dbReference>
<dbReference type="InterPro" id="IPR051096">
    <property type="entry name" value="BhsA/McbA_stress_biofilm_assoc"/>
</dbReference>
<dbReference type="InterPro" id="IPR010854">
    <property type="entry name" value="YdgH/BhsA/McbA-like_dom"/>
</dbReference>
<dbReference type="OrthoDB" id="6520115at2"/>
<evidence type="ECO:0000256" key="2">
    <source>
        <dbReference type="SAM" id="SignalP"/>
    </source>
</evidence>
<protein>
    <submittedName>
        <fullName evidence="4">Exported protein</fullName>
    </submittedName>
    <submittedName>
        <fullName evidence="5">Multiple stress resistance protein BhsA</fullName>
    </submittedName>
</protein>
<dbReference type="InterPro" id="IPR025543">
    <property type="entry name" value="Dodecin-like"/>
</dbReference>
<gene>
    <name evidence="5" type="primary">bhsA_2</name>
    <name evidence="4" type="ORF">CSF007_0970</name>
    <name evidence="5" type="ORF">NCTC10476_01913</name>
</gene>
<dbReference type="STRING" id="29486.UGYR_10945"/>
<dbReference type="KEGG" id="yrb:UGYR_10945"/>
<dbReference type="EMBL" id="LN681231">
    <property type="protein sequence ID" value="CEK25988.1"/>
    <property type="molecule type" value="Genomic_DNA"/>
</dbReference>
<dbReference type="Proteomes" id="UP000255169">
    <property type="component" value="Unassembled WGS sequence"/>
</dbReference>
<dbReference type="PANTHER" id="PTHR34156:SF9">
    <property type="entry name" value="SECRETED PROTEIN"/>
    <property type="match status" value="1"/>
</dbReference>
<evidence type="ECO:0000313" key="5">
    <source>
        <dbReference type="EMBL" id="SUQ00612.1"/>
    </source>
</evidence>
<dbReference type="PATRIC" id="fig|29486.44.peg.1791"/>
<dbReference type="eggNOG" id="ENOG5032Z18">
    <property type="taxonomic scope" value="Bacteria"/>
</dbReference>
<reference evidence="4" key="1">
    <citation type="journal article" date="2015" name="Genome Announc.">
        <title>Complete Genome Sequence of Yersinia ruckeri Strain CSF007-82, Etiologic Agent of Red Mouth Disease in Salmonid Fish.</title>
        <authorList>
            <person name="Nelson M.C."/>
            <person name="LaPatra S.E."/>
            <person name="Welch T.J."/>
            <person name="Graf J."/>
        </authorList>
    </citation>
    <scope>NUCLEOTIDE SEQUENCE</scope>
    <source>
        <strain evidence="4">CSF007-82</strain>
    </source>
</reference>
<accession>A0A085U732</accession>
<proteinExistence type="predicted"/>
<reference evidence="5 6" key="2">
    <citation type="submission" date="2018-06" db="EMBL/GenBank/DDBJ databases">
        <authorList>
            <consortium name="Pathogen Informatics"/>
            <person name="Doyle S."/>
        </authorList>
    </citation>
    <scope>NUCLEOTIDE SEQUENCE [LARGE SCALE GENOMIC DNA]</scope>
    <source>
        <strain evidence="5 6">NCTC10476</strain>
    </source>
</reference>
<keyword evidence="1 2" id="KW-0732">Signal</keyword>
<name>A0A085U732_YERRU</name>
<dbReference type="RefSeq" id="WP_004718423.1">
    <property type="nucleotide sequence ID" value="NZ_CABIHR010000036.1"/>
</dbReference>
<dbReference type="Pfam" id="PF07338">
    <property type="entry name" value="YdgH_BhsA-like"/>
    <property type="match status" value="1"/>
</dbReference>
<dbReference type="InterPro" id="IPR036275">
    <property type="entry name" value="YdgH-like_sf"/>
</dbReference>
<evidence type="ECO:0000313" key="6">
    <source>
        <dbReference type="Proteomes" id="UP000255169"/>
    </source>
</evidence>
<organism evidence="4">
    <name type="scientific">Yersinia ruckeri</name>
    <dbReference type="NCBI Taxonomy" id="29486"/>
    <lineage>
        <taxon>Bacteria</taxon>
        <taxon>Pseudomonadati</taxon>
        <taxon>Pseudomonadota</taxon>
        <taxon>Gammaproteobacteria</taxon>
        <taxon>Enterobacterales</taxon>
        <taxon>Yersiniaceae</taxon>
        <taxon>Yersinia</taxon>
    </lineage>
</organism>
<evidence type="ECO:0000259" key="3">
    <source>
        <dbReference type="Pfam" id="PF07338"/>
    </source>
</evidence>
<dbReference type="SUPFAM" id="SSF159871">
    <property type="entry name" value="YdgH-like"/>
    <property type="match status" value="1"/>
</dbReference>
<evidence type="ECO:0000256" key="1">
    <source>
        <dbReference type="ARBA" id="ARBA00022729"/>
    </source>
</evidence>
<feature type="signal peptide" evidence="2">
    <location>
        <begin position="1"/>
        <end position="22"/>
    </location>
</feature>
<feature type="chain" id="PRO_5015029229" evidence="2">
    <location>
        <begin position="23"/>
        <end position="89"/>
    </location>
</feature>
<dbReference type="EMBL" id="UHJG01000001">
    <property type="protein sequence ID" value="SUQ00612.1"/>
    <property type="molecule type" value="Genomic_DNA"/>
</dbReference>
<keyword evidence="6" id="KW-1185">Reference proteome</keyword>
<dbReference type="AlphaFoldDB" id="A0A085U732"/>
<dbReference type="GeneID" id="66877973"/>
<evidence type="ECO:0000313" key="4">
    <source>
        <dbReference type="EMBL" id="CEK25988.1"/>
    </source>
</evidence>
<sequence>MKLLKNLSIALIVGGLSFGALAAKEITKEEAKDKGYELIGTISSNGEATSPMGVKQDLSAKADEKGGKYYVIIAENEKKKFDATAEVYK</sequence>
<feature type="domain" description="YdgH/BhsA/McbA-like" evidence="3">
    <location>
        <begin position="37"/>
        <end position="89"/>
    </location>
</feature>